<dbReference type="EMBL" id="CAJOBP010054719">
    <property type="protein sequence ID" value="CAF4828057.1"/>
    <property type="molecule type" value="Genomic_DNA"/>
</dbReference>
<feature type="non-terminal residue" evidence="1">
    <location>
        <position position="1"/>
    </location>
</feature>
<dbReference type="AlphaFoldDB" id="A0A821QNF7"/>
<sequence length="68" mass="7766">CTLRFWNAERMTSITFYTTPYVPLSPPPAIRSIAFTSDGNQIAVGYENGYVEIYPTMFVDLNLLLTRQ</sequence>
<dbReference type="Proteomes" id="UP000663873">
    <property type="component" value="Unassembled WGS sequence"/>
</dbReference>
<evidence type="ECO:0000313" key="2">
    <source>
        <dbReference type="Proteomes" id="UP000663873"/>
    </source>
</evidence>
<dbReference type="SUPFAM" id="SSF50978">
    <property type="entry name" value="WD40 repeat-like"/>
    <property type="match status" value="1"/>
</dbReference>
<reference evidence="1" key="1">
    <citation type="submission" date="2021-02" db="EMBL/GenBank/DDBJ databases">
        <authorList>
            <person name="Nowell W R."/>
        </authorList>
    </citation>
    <scope>NUCLEOTIDE SEQUENCE</scope>
</reference>
<evidence type="ECO:0000313" key="1">
    <source>
        <dbReference type="EMBL" id="CAF4828057.1"/>
    </source>
</evidence>
<dbReference type="InterPro" id="IPR036322">
    <property type="entry name" value="WD40_repeat_dom_sf"/>
</dbReference>
<organism evidence="1 2">
    <name type="scientific">Rotaria socialis</name>
    <dbReference type="NCBI Taxonomy" id="392032"/>
    <lineage>
        <taxon>Eukaryota</taxon>
        <taxon>Metazoa</taxon>
        <taxon>Spiralia</taxon>
        <taxon>Gnathifera</taxon>
        <taxon>Rotifera</taxon>
        <taxon>Eurotatoria</taxon>
        <taxon>Bdelloidea</taxon>
        <taxon>Philodinida</taxon>
        <taxon>Philodinidae</taxon>
        <taxon>Rotaria</taxon>
    </lineage>
</organism>
<protein>
    <submittedName>
        <fullName evidence="1">Uncharacterized protein</fullName>
    </submittedName>
</protein>
<name>A0A821QNF7_9BILA</name>
<proteinExistence type="predicted"/>
<gene>
    <name evidence="1" type="ORF">UJA718_LOCUS42470</name>
</gene>
<dbReference type="Gene3D" id="2.130.10.10">
    <property type="entry name" value="YVTN repeat-like/Quinoprotein amine dehydrogenase"/>
    <property type="match status" value="1"/>
</dbReference>
<comment type="caution">
    <text evidence="1">The sequence shown here is derived from an EMBL/GenBank/DDBJ whole genome shotgun (WGS) entry which is preliminary data.</text>
</comment>
<keyword evidence="2" id="KW-1185">Reference proteome</keyword>
<accession>A0A821QNF7</accession>
<dbReference type="InterPro" id="IPR015943">
    <property type="entry name" value="WD40/YVTN_repeat-like_dom_sf"/>
</dbReference>